<reference evidence="3 4" key="1">
    <citation type="submission" date="2017-12" db="EMBL/GenBank/DDBJ databases">
        <title>Streptomyces populusis sp. nov., a novel endophytic actinobacterium isolated from stems of Populus adenopoda Maxim.</title>
        <authorList>
            <person name="Wang Z."/>
        </authorList>
    </citation>
    <scope>NUCLEOTIDE SEQUENCE [LARGE SCALE GENOMIC DNA]</scope>
    <source>
        <strain evidence="3 4">A249</strain>
    </source>
</reference>
<dbReference type="AlphaFoldDB" id="A0A2I0SS19"/>
<comment type="caution">
    <text evidence="3">The sequence shown here is derived from an EMBL/GenBank/DDBJ whole genome shotgun (WGS) entry which is preliminary data.</text>
</comment>
<evidence type="ECO:0000256" key="1">
    <source>
        <dbReference type="SAM" id="MobiDB-lite"/>
    </source>
</evidence>
<gene>
    <name evidence="3" type="ORF">CW362_12220</name>
</gene>
<feature type="compositionally biased region" description="Low complexity" evidence="1">
    <location>
        <begin position="226"/>
        <end position="279"/>
    </location>
</feature>
<sequence>MGVGSGLERRERAGRAVGGRPGRTPEPGTGPLVGRAAKPDASSGRRPETGPLPEREPGAWFGPKGARTAAPSSPARTVRTRPSFRDTPATGPLPDTAPDPGRPLPGSREDSGEPASGHDPHEVTVQLDSASVGADGRTVRPGKDAPAAAGASDVPVFVDESGRRSRRFRRLGMFVAVACAVYAVVIVATLLSGSSNAPWLPVPGQEEDAPAGRAETSPRPAQPVNPSGTPGATAPGAVTTATDGTTPSSGPVPTTSASVSASASATGASSSPRPSTSATRKSDPGVTTKSPAPDPEPSSSADGRPTPSAPATTPGATPTPTETTGPTGSTGEGAGTG</sequence>
<feature type="region of interest" description="Disordered" evidence="1">
    <location>
        <begin position="194"/>
        <end position="337"/>
    </location>
</feature>
<keyword evidence="2" id="KW-1133">Transmembrane helix</keyword>
<keyword evidence="2" id="KW-0472">Membrane</keyword>
<feature type="compositionally biased region" description="Gly residues" evidence="1">
    <location>
        <begin position="328"/>
        <end position="337"/>
    </location>
</feature>
<protein>
    <submittedName>
        <fullName evidence="3">Uncharacterized protein</fullName>
    </submittedName>
</protein>
<feature type="compositionally biased region" description="Basic and acidic residues" evidence="1">
    <location>
        <begin position="43"/>
        <end position="57"/>
    </location>
</feature>
<dbReference type="Proteomes" id="UP000236178">
    <property type="component" value="Unassembled WGS sequence"/>
</dbReference>
<dbReference type="RefSeq" id="WP_103549436.1">
    <property type="nucleotide sequence ID" value="NZ_KZ626857.1"/>
</dbReference>
<dbReference type="OrthoDB" id="4307327at2"/>
<feature type="compositionally biased region" description="Low complexity" evidence="1">
    <location>
        <begin position="297"/>
        <end position="327"/>
    </location>
</feature>
<evidence type="ECO:0000313" key="3">
    <source>
        <dbReference type="EMBL" id="PKT72703.1"/>
    </source>
</evidence>
<organism evidence="3 4">
    <name type="scientific">Streptomyces populi</name>
    <dbReference type="NCBI Taxonomy" id="2058924"/>
    <lineage>
        <taxon>Bacteria</taxon>
        <taxon>Bacillati</taxon>
        <taxon>Actinomycetota</taxon>
        <taxon>Actinomycetes</taxon>
        <taxon>Kitasatosporales</taxon>
        <taxon>Streptomycetaceae</taxon>
        <taxon>Streptomyces</taxon>
    </lineage>
</organism>
<keyword evidence="4" id="KW-1185">Reference proteome</keyword>
<accession>A0A2I0SS19</accession>
<feature type="region of interest" description="Disordered" evidence="1">
    <location>
        <begin position="1"/>
        <end position="154"/>
    </location>
</feature>
<evidence type="ECO:0000313" key="4">
    <source>
        <dbReference type="Proteomes" id="UP000236178"/>
    </source>
</evidence>
<keyword evidence="2" id="KW-0812">Transmembrane</keyword>
<feature type="compositionally biased region" description="Basic and acidic residues" evidence="1">
    <location>
        <begin position="107"/>
        <end position="122"/>
    </location>
</feature>
<name>A0A2I0SS19_9ACTN</name>
<evidence type="ECO:0000256" key="2">
    <source>
        <dbReference type="SAM" id="Phobius"/>
    </source>
</evidence>
<proteinExistence type="predicted"/>
<feature type="transmembrane region" description="Helical" evidence="2">
    <location>
        <begin position="171"/>
        <end position="191"/>
    </location>
</feature>
<dbReference type="EMBL" id="PJOS01000018">
    <property type="protein sequence ID" value="PKT72703.1"/>
    <property type="molecule type" value="Genomic_DNA"/>
</dbReference>